<reference evidence="1" key="1">
    <citation type="submission" date="2023-05" db="EMBL/GenBank/DDBJ databases">
        <authorList>
            <person name="Zhang X."/>
        </authorList>
    </citation>
    <scope>NUCLEOTIDE SEQUENCE</scope>
    <source>
        <strain evidence="1">BD1B2-1</strain>
    </source>
</reference>
<sequence>MSRLRTKTNATEDLLSELVLNIYDKIQNGSVAFTDDYEKLESYLLLSCLNNQVQEKNRQKRESKNANEYYNQIADQSVVDDFNLYDSIMQYAFSTYPFLEACAFKAYVVHKATYQQLADDLGWSYRKTYQTVNKIKEDIAHRYGLSDD</sequence>
<evidence type="ECO:0000313" key="1">
    <source>
        <dbReference type="EMBL" id="MDJ1500658.1"/>
    </source>
</evidence>
<keyword evidence="2" id="KW-1185">Reference proteome</keyword>
<proteinExistence type="predicted"/>
<comment type="caution">
    <text evidence="1">The sequence shown here is derived from an EMBL/GenBank/DDBJ whole genome shotgun (WGS) entry which is preliminary data.</text>
</comment>
<organism evidence="1 2">
    <name type="scientific">Xanthocytophaga agilis</name>
    <dbReference type="NCBI Taxonomy" id="3048010"/>
    <lineage>
        <taxon>Bacteria</taxon>
        <taxon>Pseudomonadati</taxon>
        <taxon>Bacteroidota</taxon>
        <taxon>Cytophagia</taxon>
        <taxon>Cytophagales</taxon>
        <taxon>Rhodocytophagaceae</taxon>
        <taxon>Xanthocytophaga</taxon>
    </lineage>
</organism>
<dbReference type="RefSeq" id="WP_314510182.1">
    <property type="nucleotide sequence ID" value="NZ_JASJOU010000002.1"/>
</dbReference>
<protein>
    <submittedName>
        <fullName evidence="1">Uncharacterized protein</fullName>
    </submittedName>
</protein>
<dbReference type="AlphaFoldDB" id="A0AAE3UFK1"/>
<gene>
    <name evidence="1" type="ORF">QNI22_08375</name>
</gene>
<dbReference type="EMBL" id="JASJOU010000002">
    <property type="protein sequence ID" value="MDJ1500658.1"/>
    <property type="molecule type" value="Genomic_DNA"/>
</dbReference>
<name>A0AAE3UFK1_9BACT</name>
<dbReference type="Proteomes" id="UP001232063">
    <property type="component" value="Unassembled WGS sequence"/>
</dbReference>
<evidence type="ECO:0000313" key="2">
    <source>
        <dbReference type="Proteomes" id="UP001232063"/>
    </source>
</evidence>
<accession>A0AAE3UFK1</accession>